<reference evidence="4" key="1">
    <citation type="journal article" date="2021" name="PeerJ">
        <title>Extensive microbial diversity within the chicken gut microbiome revealed by metagenomics and culture.</title>
        <authorList>
            <person name="Gilroy R."/>
            <person name="Ravi A."/>
            <person name="Getino M."/>
            <person name="Pursley I."/>
            <person name="Horton D.L."/>
            <person name="Alikhan N.F."/>
            <person name="Baker D."/>
            <person name="Gharbi K."/>
            <person name="Hall N."/>
            <person name="Watson M."/>
            <person name="Adriaenssens E.M."/>
            <person name="Foster-Nyarko E."/>
            <person name="Jarju S."/>
            <person name="Secka A."/>
            <person name="Antonio M."/>
            <person name="Oren A."/>
            <person name="Chaudhuri R.R."/>
            <person name="La Ragione R."/>
            <person name="Hildebrand F."/>
            <person name="Pallen M.J."/>
        </authorList>
    </citation>
    <scope>NUCLEOTIDE SEQUENCE</scope>
    <source>
        <strain evidence="4">ChiGjej4B4-12881</strain>
    </source>
</reference>
<dbReference type="EMBL" id="DXEU01000101">
    <property type="protein sequence ID" value="HIX52296.1"/>
    <property type="molecule type" value="Genomic_DNA"/>
</dbReference>
<evidence type="ECO:0000256" key="1">
    <source>
        <dbReference type="ARBA" id="ARBA00022729"/>
    </source>
</evidence>
<gene>
    <name evidence="4" type="ORF">IAA28_05785</name>
</gene>
<dbReference type="PANTHER" id="PTHR35936">
    <property type="entry name" value="MEMBRANE-BOUND LYTIC MUREIN TRANSGLYCOSYLASE F"/>
    <property type="match status" value="1"/>
</dbReference>
<sequence length="275" mass="29770">MKKALALTLMGLALAAAAGCGAKEEENKLETIKEKGVLVMATSPDFAPYEFQDVSAGETKYLGAEIELGKYIAEQMGVELQLEPMDFSAVEAAISTGKVDIAISGFAKTPEREENMGLSNYYRAESSDGKDQGLLVLKEVADQYKTAEDFSGKKVAAQNGALQQSLVTEQLPDAEMEVITSINDGIMMLTTGKVDAVAVADAVGESYTENYPELGMAEFYFDYQSQGNVVAVTKGQDELLAEVNRIIDEVNEKGLYKQWWDEAVEQANALGLTQN</sequence>
<dbReference type="AlphaFoldDB" id="A0A9D1W3X9"/>
<organism evidence="4 5">
    <name type="scientific">Candidatus Lachnoclostridium stercoripullorum</name>
    <dbReference type="NCBI Taxonomy" id="2838635"/>
    <lineage>
        <taxon>Bacteria</taxon>
        <taxon>Bacillati</taxon>
        <taxon>Bacillota</taxon>
        <taxon>Clostridia</taxon>
        <taxon>Lachnospirales</taxon>
        <taxon>Lachnospiraceae</taxon>
    </lineage>
</organism>
<dbReference type="PROSITE" id="PS51257">
    <property type="entry name" value="PROKAR_LIPOPROTEIN"/>
    <property type="match status" value="1"/>
</dbReference>
<feature type="signal peptide" evidence="2">
    <location>
        <begin position="1"/>
        <end position="18"/>
    </location>
</feature>
<dbReference type="Pfam" id="PF00497">
    <property type="entry name" value="SBP_bac_3"/>
    <property type="match status" value="1"/>
</dbReference>
<evidence type="ECO:0000256" key="2">
    <source>
        <dbReference type="SAM" id="SignalP"/>
    </source>
</evidence>
<reference evidence="4" key="2">
    <citation type="submission" date="2021-04" db="EMBL/GenBank/DDBJ databases">
        <authorList>
            <person name="Gilroy R."/>
        </authorList>
    </citation>
    <scope>NUCLEOTIDE SEQUENCE</scope>
    <source>
        <strain evidence="4">ChiGjej4B4-12881</strain>
    </source>
</reference>
<evidence type="ECO:0000259" key="3">
    <source>
        <dbReference type="SMART" id="SM00062"/>
    </source>
</evidence>
<protein>
    <submittedName>
        <fullName evidence="4">Transporter substrate-binding domain-containing protein</fullName>
    </submittedName>
</protein>
<dbReference type="SUPFAM" id="SSF53850">
    <property type="entry name" value="Periplasmic binding protein-like II"/>
    <property type="match status" value="1"/>
</dbReference>
<feature type="chain" id="PRO_5038779385" evidence="2">
    <location>
        <begin position="19"/>
        <end position="275"/>
    </location>
</feature>
<dbReference type="Gene3D" id="3.40.190.10">
    <property type="entry name" value="Periplasmic binding protein-like II"/>
    <property type="match status" value="2"/>
</dbReference>
<proteinExistence type="predicted"/>
<dbReference type="InterPro" id="IPR001638">
    <property type="entry name" value="Solute-binding_3/MltF_N"/>
</dbReference>
<keyword evidence="1 2" id="KW-0732">Signal</keyword>
<evidence type="ECO:0000313" key="4">
    <source>
        <dbReference type="EMBL" id="HIX52296.1"/>
    </source>
</evidence>
<comment type="caution">
    <text evidence="4">The sequence shown here is derived from an EMBL/GenBank/DDBJ whole genome shotgun (WGS) entry which is preliminary data.</text>
</comment>
<evidence type="ECO:0000313" key="5">
    <source>
        <dbReference type="Proteomes" id="UP000886780"/>
    </source>
</evidence>
<dbReference type="Proteomes" id="UP000886780">
    <property type="component" value="Unassembled WGS sequence"/>
</dbReference>
<accession>A0A9D1W3X9</accession>
<feature type="domain" description="Solute-binding protein family 3/N-terminal" evidence="3">
    <location>
        <begin position="37"/>
        <end position="263"/>
    </location>
</feature>
<dbReference type="PANTHER" id="PTHR35936:SF17">
    <property type="entry name" value="ARGININE-BINDING EXTRACELLULAR PROTEIN ARTP"/>
    <property type="match status" value="1"/>
</dbReference>
<name>A0A9D1W3X9_9FIRM</name>
<dbReference type="SMART" id="SM00062">
    <property type="entry name" value="PBPb"/>
    <property type="match status" value="1"/>
</dbReference>